<dbReference type="SUPFAM" id="SSF103642">
    <property type="entry name" value="Sec-C motif"/>
    <property type="match status" value="1"/>
</dbReference>
<sequence length="687" mass="77885">MKSAIESYLNIIHEARRCRPDIQAAAESLIDRTATDWHAIIDALIQSGQDTALGITFAVCAVNGVRLDPAVAAEALKVIEPIIDFAPVFRYQAQAAIPHLLRLAQSDELSTERQVYAGLIAAEMSVVHQVDPNPVRLVLNKLEHAYGLTPVLRAMLASALYLLDSEKAHPETDQFLSQADVLKTLPKERPPVVIASGETMRRPVEKVGRNAPCPCGSGKKYKKCCLGKDKEKFYDASSYAGITKSQLRAAPQLVDDVEFIHDMRAYELKKLVPETLNAKQLIAAYRRCELFGLRALAFEMLKELEGRPEEHDFDRGHFEDLLEYTLRAGDIELANAIRRHIPDDELTDPDMTRLELDLLQNNPAMERLEALLRLELTQPDEVEFDPPLLHLSYLLENVYPTLSIVFGRAFIAGNPDRLLDNDTLIESIRRARAEIGIEAWDDPIEDYLEWCFEKDVAESQEKDKHQQLTQVLEDASAARKKAREKEIELRQKEKELEAMASELSEKQRQPAPAVTDHAPSVVNRTNQDKKTISLLRQRIEGLKEEINSQQQLRRELRTKLKAERDKWLSQANPSTAPIEKPVSPLDDLPPSAFKTILVPEYAPAFSRSCKTLPPSVAAKAIKSIGEFAAAEDAIWQITRPIKRMAGHYRIKITRDYRVMLRWEPNDKIEALDVIPRSELDLWIRNHR</sequence>
<name>A0A5K8A6H3_9BACT</name>
<evidence type="ECO:0000313" key="2">
    <source>
        <dbReference type="EMBL" id="BBO88233.1"/>
    </source>
</evidence>
<dbReference type="Pfam" id="PF02810">
    <property type="entry name" value="SEC-C"/>
    <property type="match status" value="1"/>
</dbReference>
<gene>
    <name evidence="2" type="ORF">DSCOOX_14130</name>
</gene>
<dbReference type="EMBL" id="AP021879">
    <property type="protein sequence ID" value="BBO88233.1"/>
    <property type="molecule type" value="Genomic_DNA"/>
</dbReference>
<reference evidence="2 3" key="1">
    <citation type="submission" date="2019-11" db="EMBL/GenBank/DDBJ databases">
        <title>Comparative genomics of hydrocarbon-degrading Desulfosarcina strains.</title>
        <authorList>
            <person name="Watanabe M."/>
            <person name="Kojima H."/>
            <person name="Fukui M."/>
        </authorList>
    </citation>
    <scope>NUCLEOTIDE SEQUENCE [LARGE SCALE GENOMIC DNA]</scope>
    <source>
        <strain evidence="3">oXyS1</strain>
    </source>
</reference>
<dbReference type="Proteomes" id="UP000422108">
    <property type="component" value="Chromosome"/>
</dbReference>
<dbReference type="InterPro" id="IPR004027">
    <property type="entry name" value="SEC_C_motif"/>
</dbReference>
<keyword evidence="3" id="KW-1185">Reference proteome</keyword>
<proteinExistence type="predicted"/>
<evidence type="ECO:0000256" key="1">
    <source>
        <dbReference type="SAM" id="Coils"/>
    </source>
</evidence>
<dbReference type="RefSeq" id="WP_231716952.1">
    <property type="nucleotide sequence ID" value="NZ_AP021879.1"/>
</dbReference>
<protein>
    <submittedName>
        <fullName evidence="2">Uncharacterized protein</fullName>
    </submittedName>
</protein>
<dbReference type="AlphaFoldDB" id="A0A5K8A6H3"/>
<evidence type="ECO:0000313" key="3">
    <source>
        <dbReference type="Proteomes" id="UP000422108"/>
    </source>
</evidence>
<dbReference type="Gene3D" id="3.10.450.50">
    <property type="match status" value="1"/>
</dbReference>
<keyword evidence="1" id="KW-0175">Coiled coil</keyword>
<feature type="coiled-coil region" evidence="1">
    <location>
        <begin position="465"/>
        <end position="566"/>
    </location>
</feature>
<organism evidence="2 3">
    <name type="scientific">Desulfosarcina ovata subsp. ovata</name>
    <dbReference type="NCBI Taxonomy" id="2752305"/>
    <lineage>
        <taxon>Bacteria</taxon>
        <taxon>Pseudomonadati</taxon>
        <taxon>Thermodesulfobacteriota</taxon>
        <taxon>Desulfobacteria</taxon>
        <taxon>Desulfobacterales</taxon>
        <taxon>Desulfosarcinaceae</taxon>
        <taxon>Desulfosarcina</taxon>
    </lineage>
</organism>
<accession>A0A5K8A6H3</accession>